<evidence type="ECO:0000313" key="6">
    <source>
        <dbReference type="Proteomes" id="UP000677413"/>
    </source>
</evidence>
<dbReference type="InterPro" id="IPR005656">
    <property type="entry name" value="MmgE_PrpD"/>
</dbReference>
<dbReference type="InterPro" id="IPR042183">
    <property type="entry name" value="MmgE/PrpD_sf_1"/>
</dbReference>
<feature type="compositionally biased region" description="Polar residues" evidence="2">
    <location>
        <begin position="628"/>
        <end position="642"/>
    </location>
</feature>
<name>A0A941BBA1_9ACTN</name>
<feature type="compositionally biased region" description="Polar residues" evidence="2">
    <location>
        <begin position="649"/>
        <end position="658"/>
    </location>
</feature>
<sequence length="658" mass="68744">MTSATAGAPGGRTLIRRLADWASDLELDDAPDRVVAHLRSQLLSQLAAARTGYAHPLGRRIARAYGGPLQPDPARAAVSLAMAAICLDHDDTAYAGHLSHSCVTVPVVYARQLRLDGRQLLTAILAADESAARVTAAATLGPFRGQAAAHTHLAGTVAGRLRALDAPARAWVNGLGLAFSVPPWTLTPGFLSTDAKGFAAVAPIQTGLAACDGALAGLRGPADVLEHPEGFLRRYADVPLPEEAVAGFGTLWHTETLSYKVHPGSAYIGAAVDCAVDCAAELRATGATPDDIAEVVVAGSLLTSGLDRASRARHIGPNASVAALNFSLPYNVATALLTGDLDPADLMPPAVERPERWKLAAKVRTVHDPRLSRAALLSTAPLGQALRRAGEHADAWVRAADERAADLLPPAWLAPETDFRFATKRLGARVTVRLHDGRELTAHRAQAVGAVGGGEHAAAAREKFLRSGGHPEVPHMVAELTDLDAGGVARLISLALSGAADEAQAEILRGERRRPRRGRRTISVDTRALEGAYGRLLGSADSVPDRVLAELALQAGALAVSGVLSEVAAPAVDAVLASAPRDVLVDLVRRNAAHLLGVLDRMPAGDESLWSRVVEELRDHVERAAKSAETNGETSAAKSAETSVEKSTETSAENVHGG</sequence>
<comment type="similarity">
    <text evidence="1">Belongs to the PrpD family.</text>
</comment>
<feature type="region of interest" description="Disordered" evidence="2">
    <location>
        <begin position="623"/>
        <end position="658"/>
    </location>
</feature>
<dbReference type="Gene3D" id="3.30.1330.120">
    <property type="entry name" value="2-methylcitrate dehydratase PrpD"/>
    <property type="match status" value="1"/>
</dbReference>
<dbReference type="PANTHER" id="PTHR16943">
    <property type="entry name" value="2-METHYLCITRATE DEHYDRATASE-RELATED"/>
    <property type="match status" value="1"/>
</dbReference>
<dbReference type="PANTHER" id="PTHR16943:SF8">
    <property type="entry name" value="2-METHYLCITRATE DEHYDRATASE"/>
    <property type="match status" value="1"/>
</dbReference>
<evidence type="ECO:0000256" key="2">
    <source>
        <dbReference type="SAM" id="MobiDB-lite"/>
    </source>
</evidence>
<evidence type="ECO:0000259" key="3">
    <source>
        <dbReference type="Pfam" id="PF03972"/>
    </source>
</evidence>
<evidence type="ECO:0000313" key="5">
    <source>
        <dbReference type="EMBL" id="MBQ0851968.1"/>
    </source>
</evidence>
<reference evidence="5 6" key="1">
    <citation type="submission" date="2021-04" db="EMBL/GenBank/DDBJ databases">
        <authorList>
            <person name="Tang X."/>
            <person name="Zhou X."/>
            <person name="Chen X."/>
            <person name="Cernava T."/>
            <person name="Zhang C."/>
        </authorList>
    </citation>
    <scope>NUCLEOTIDE SEQUENCE [LARGE SCALE GENOMIC DNA]</scope>
    <source>
        <strain evidence="5 6">BH-SS-21</strain>
    </source>
</reference>
<dbReference type="EMBL" id="JAGPYQ010000001">
    <property type="protein sequence ID" value="MBQ0851968.1"/>
    <property type="molecule type" value="Genomic_DNA"/>
</dbReference>
<gene>
    <name evidence="5" type="ORF">J8N05_27775</name>
</gene>
<feature type="domain" description="MmgE/PrpD N-terminal" evidence="3">
    <location>
        <begin position="16"/>
        <end position="237"/>
    </location>
</feature>
<organism evidence="5 6">
    <name type="scientific">Streptomyces liliiviolaceus</name>
    <dbReference type="NCBI Taxonomy" id="2823109"/>
    <lineage>
        <taxon>Bacteria</taxon>
        <taxon>Bacillati</taxon>
        <taxon>Actinomycetota</taxon>
        <taxon>Actinomycetes</taxon>
        <taxon>Kitasatosporales</taxon>
        <taxon>Streptomycetaceae</taxon>
        <taxon>Streptomyces</taxon>
    </lineage>
</organism>
<dbReference type="InterPro" id="IPR036148">
    <property type="entry name" value="MmgE/PrpD_sf"/>
</dbReference>
<evidence type="ECO:0000259" key="4">
    <source>
        <dbReference type="Pfam" id="PF19305"/>
    </source>
</evidence>
<comment type="caution">
    <text evidence="5">The sequence shown here is derived from an EMBL/GenBank/DDBJ whole genome shotgun (WGS) entry which is preliminary data.</text>
</comment>
<dbReference type="SUPFAM" id="SSF103378">
    <property type="entry name" value="2-methylcitrate dehydratase PrpD"/>
    <property type="match status" value="1"/>
</dbReference>
<dbReference type="GO" id="GO:0016829">
    <property type="term" value="F:lyase activity"/>
    <property type="evidence" value="ECO:0007669"/>
    <property type="project" value="InterPro"/>
</dbReference>
<dbReference type="InterPro" id="IPR045337">
    <property type="entry name" value="MmgE_PrpD_C"/>
</dbReference>
<dbReference type="Pfam" id="PF19305">
    <property type="entry name" value="MmgE_PrpD_C"/>
    <property type="match status" value="1"/>
</dbReference>
<dbReference type="Gene3D" id="1.10.4100.10">
    <property type="entry name" value="2-methylcitrate dehydratase PrpD"/>
    <property type="match status" value="1"/>
</dbReference>
<dbReference type="Proteomes" id="UP000677413">
    <property type="component" value="Unassembled WGS sequence"/>
</dbReference>
<proteinExistence type="inferred from homology"/>
<keyword evidence="6" id="KW-1185">Reference proteome</keyword>
<accession>A0A941BBA1</accession>
<dbReference type="InterPro" id="IPR042188">
    <property type="entry name" value="MmgE/PrpD_sf_2"/>
</dbReference>
<evidence type="ECO:0000256" key="1">
    <source>
        <dbReference type="ARBA" id="ARBA00006174"/>
    </source>
</evidence>
<dbReference type="Pfam" id="PF03972">
    <property type="entry name" value="MmgE_PrpD_N"/>
    <property type="match status" value="1"/>
</dbReference>
<feature type="domain" description="MmgE/PrpD C-terminal" evidence="4">
    <location>
        <begin position="274"/>
        <end position="374"/>
    </location>
</feature>
<dbReference type="InterPro" id="IPR045336">
    <property type="entry name" value="MmgE_PrpD_N"/>
</dbReference>
<protein>
    <submittedName>
        <fullName evidence="5">MmgE/PrpD family protein</fullName>
    </submittedName>
</protein>
<dbReference type="AlphaFoldDB" id="A0A941BBA1"/>
<dbReference type="RefSeq" id="WP_210887423.1">
    <property type="nucleotide sequence ID" value="NZ_JAGPYQ010000001.1"/>
</dbReference>